<organism evidence="1 2">
    <name type="scientific">Brassica napus</name>
    <name type="common">Rape</name>
    <dbReference type="NCBI Taxonomy" id="3708"/>
    <lineage>
        <taxon>Eukaryota</taxon>
        <taxon>Viridiplantae</taxon>
        <taxon>Streptophyta</taxon>
        <taxon>Embryophyta</taxon>
        <taxon>Tracheophyta</taxon>
        <taxon>Spermatophyta</taxon>
        <taxon>Magnoliopsida</taxon>
        <taxon>eudicotyledons</taxon>
        <taxon>Gunneridae</taxon>
        <taxon>Pentapetalae</taxon>
        <taxon>rosids</taxon>
        <taxon>malvids</taxon>
        <taxon>Brassicales</taxon>
        <taxon>Brassicaceae</taxon>
        <taxon>Brassiceae</taxon>
        <taxon>Brassica</taxon>
    </lineage>
</organism>
<name>A0ABQ8DKW3_BRANA</name>
<dbReference type="EMBL" id="JAGKQM010000004">
    <property type="protein sequence ID" value="KAH0929987.1"/>
    <property type="molecule type" value="Genomic_DNA"/>
</dbReference>
<gene>
    <name evidence="1" type="ORF">HID58_015714</name>
</gene>
<sequence>MSGRTLKCGADPAHGGRLLSLIGKSFISIGFDIPMLSELMELEAMKSSSQLNHMVHPRKMEVALTAYLAFSEVMVLKE</sequence>
<evidence type="ECO:0000313" key="1">
    <source>
        <dbReference type="EMBL" id="KAH0929987.1"/>
    </source>
</evidence>
<proteinExistence type="predicted"/>
<reference evidence="1 2" key="1">
    <citation type="submission" date="2021-05" db="EMBL/GenBank/DDBJ databases">
        <title>Genome Assembly of Synthetic Allotetraploid Brassica napus Reveals Homoeologous Exchanges between Subgenomes.</title>
        <authorList>
            <person name="Davis J.T."/>
        </authorList>
    </citation>
    <scope>NUCLEOTIDE SEQUENCE [LARGE SCALE GENOMIC DNA]</scope>
    <source>
        <strain evidence="2">cv. Da-Ae</strain>
        <tissue evidence="1">Seedling</tissue>
    </source>
</reference>
<dbReference type="Proteomes" id="UP000824890">
    <property type="component" value="Unassembled WGS sequence"/>
</dbReference>
<comment type="caution">
    <text evidence="1">The sequence shown here is derived from an EMBL/GenBank/DDBJ whole genome shotgun (WGS) entry which is preliminary data.</text>
</comment>
<accession>A0ABQ8DKW3</accession>
<evidence type="ECO:0000313" key="2">
    <source>
        <dbReference type="Proteomes" id="UP000824890"/>
    </source>
</evidence>
<protein>
    <submittedName>
        <fullName evidence="1">Uncharacterized protein</fullName>
    </submittedName>
</protein>
<keyword evidence="2" id="KW-1185">Reference proteome</keyword>